<dbReference type="InterPro" id="IPR051678">
    <property type="entry name" value="AGP_Transferase"/>
</dbReference>
<dbReference type="PANTHER" id="PTHR21310:SF48">
    <property type="entry name" value="AMINOGLYCOSIDE PHOSPHOTRANSFERASE DOMAIN-CONTAINING PROTEIN"/>
    <property type="match status" value="1"/>
</dbReference>
<organism evidence="2 3">
    <name type="scientific">Canariomyces notabilis</name>
    <dbReference type="NCBI Taxonomy" id="2074819"/>
    <lineage>
        <taxon>Eukaryota</taxon>
        <taxon>Fungi</taxon>
        <taxon>Dikarya</taxon>
        <taxon>Ascomycota</taxon>
        <taxon>Pezizomycotina</taxon>
        <taxon>Sordariomycetes</taxon>
        <taxon>Sordariomycetidae</taxon>
        <taxon>Sordariales</taxon>
        <taxon>Chaetomiaceae</taxon>
        <taxon>Canariomyces</taxon>
    </lineage>
</organism>
<dbReference type="InterPro" id="IPR002575">
    <property type="entry name" value="Aminoglycoside_PTrfase"/>
</dbReference>
<accession>A0AAN6QC50</accession>
<evidence type="ECO:0000313" key="2">
    <source>
        <dbReference type="EMBL" id="KAK4107475.1"/>
    </source>
</evidence>
<dbReference type="SUPFAM" id="SSF56112">
    <property type="entry name" value="Protein kinase-like (PK-like)"/>
    <property type="match status" value="1"/>
</dbReference>
<dbReference type="Pfam" id="PF01636">
    <property type="entry name" value="APH"/>
    <property type="match status" value="1"/>
</dbReference>
<feature type="domain" description="Aminoglycoside phosphotransferase" evidence="1">
    <location>
        <begin position="80"/>
        <end position="294"/>
    </location>
</feature>
<dbReference type="RefSeq" id="XP_064665045.1">
    <property type="nucleotide sequence ID" value="XM_064813293.1"/>
</dbReference>
<evidence type="ECO:0000259" key="1">
    <source>
        <dbReference type="Pfam" id="PF01636"/>
    </source>
</evidence>
<comment type="caution">
    <text evidence="2">The sequence shown here is derived from an EMBL/GenBank/DDBJ whole genome shotgun (WGS) entry which is preliminary data.</text>
</comment>
<dbReference type="Gene3D" id="3.90.1200.10">
    <property type="match status" value="1"/>
</dbReference>
<reference evidence="2" key="1">
    <citation type="journal article" date="2023" name="Mol. Phylogenet. Evol.">
        <title>Genome-scale phylogeny and comparative genomics of the fungal order Sordariales.</title>
        <authorList>
            <person name="Hensen N."/>
            <person name="Bonometti L."/>
            <person name="Westerberg I."/>
            <person name="Brannstrom I.O."/>
            <person name="Guillou S."/>
            <person name="Cros-Aarteil S."/>
            <person name="Calhoun S."/>
            <person name="Haridas S."/>
            <person name="Kuo A."/>
            <person name="Mondo S."/>
            <person name="Pangilinan J."/>
            <person name="Riley R."/>
            <person name="LaButti K."/>
            <person name="Andreopoulos B."/>
            <person name="Lipzen A."/>
            <person name="Chen C."/>
            <person name="Yan M."/>
            <person name="Daum C."/>
            <person name="Ng V."/>
            <person name="Clum A."/>
            <person name="Steindorff A."/>
            <person name="Ohm R.A."/>
            <person name="Martin F."/>
            <person name="Silar P."/>
            <person name="Natvig D.O."/>
            <person name="Lalanne C."/>
            <person name="Gautier V."/>
            <person name="Ament-Velasquez S.L."/>
            <person name="Kruys A."/>
            <person name="Hutchinson M.I."/>
            <person name="Powell A.J."/>
            <person name="Barry K."/>
            <person name="Miller A.N."/>
            <person name="Grigoriev I.V."/>
            <person name="Debuchy R."/>
            <person name="Gladieux P."/>
            <person name="Hiltunen Thoren M."/>
            <person name="Johannesson H."/>
        </authorList>
    </citation>
    <scope>NUCLEOTIDE SEQUENCE</scope>
    <source>
        <strain evidence="2">CBS 508.74</strain>
    </source>
</reference>
<dbReference type="GeneID" id="89937418"/>
<gene>
    <name evidence="2" type="ORF">N656DRAFT_763327</name>
</gene>
<name>A0AAN6QC50_9PEZI</name>
<dbReference type="AlphaFoldDB" id="A0AAN6QC50"/>
<dbReference type="Proteomes" id="UP001302812">
    <property type="component" value="Unassembled WGS sequence"/>
</dbReference>
<protein>
    <recommendedName>
        <fullName evidence="1">Aminoglycoside phosphotransferase domain-containing protein</fullName>
    </recommendedName>
</protein>
<keyword evidence="3" id="KW-1185">Reference proteome</keyword>
<proteinExistence type="predicted"/>
<dbReference type="EMBL" id="MU853373">
    <property type="protein sequence ID" value="KAK4107475.1"/>
    <property type="molecule type" value="Genomic_DNA"/>
</dbReference>
<dbReference type="InterPro" id="IPR011009">
    <property type="entry name" value="Kinase-like_dom_sf"/>
</dbReference>
<reference evidence="2" key="2">
    <citation type="submission" date="2023-05" db="EMBL/GenBank/DDBJ databases">
        <authorList>
            <consortium name="Lawrence Berkeley National Laboratory"/>
            <person name="Steindorff A."/>
            <person name="Hensen N."/>
            <person name="Bonometti L."/>
            <person name="Westerberg I."/>
            <person name="Brannstrom I.O."/>
            <person name="Guillou S."/>
            <person name="Cros-Aarteil S."/>
            <person name="Calhoun S."/>
            <person name="Haridas S."/>
            <person name="Kuo A."/>
            <person name="Mondo S."/>
            <person name="Pangilinan J."/>
            <person name="Riley R."/>
            <person name="Labutti K."/>
            <person name="Andreopoulos B."/>
            <person name="Lipzen A."/>
            <person name="Chen C."/>
            <person name="Yanf M."/>
            <person name="Daum C."/>
            <person name="Ng V."/>
            <person name="Clum A."/>
            <person name="Ohm R."/>
            <person name="Martin F."/>
            <person name="Silar P."/>
            <person name="Natvig D."/>
            <person name="Lalanne C."/>
            <person name="Gautier V."/>
            <person name="Ament-Velasquez S.L."/>
            <person name="Kruys A."/>
            <person name="Hutchinson M.I."/>
            <person name="Powell A.J."/>
            <person name="Barry K."/>
            <person name="Miller A.N."/>
            <person name="Grigoriev I.V."/>
            <person name="Debuchy R."/>
            <person name="Gladieux P."/>
            <person name="Thoren M.H."/>
            <person name="Johannesson H."/>
        </authorList>
    </citation>
    <scope>NUCLEOTIDE SEQUENCE</scope>
    <source>
        <strain evidence="2">CBS 508.74</strain>
    </source>
</reference>
<evidence type="ECO:0000313" key="3">
    <source>
        <dbReference type="Proteomes" id="UP001302812"/>
    </source>
</evidence>
<dbReference type="PANTHER" id="PTHR21310">
    <property type="entry name" value="AMINOGLYCOSIDE PHOSPHOTRANSFERASE-RELATED-RELATED"/>
    <property type="match status" value="1"/>
</dbReference>
<sequence>MTLPPKPTIPYYAPADELPAPLPTIDEILALWYGKDTPLVSCWRTTPVLRIREHFAVKLGSRTSVQEGLNQLFVTQVTNIPVPKVYAIMEKEIDGDAVCFIVMEYIAGKILGDIWNDIGPDKKQEITTKLCGYMKELRSVPSPGYFGSAWEGRYMARELLDFHMLTPHPEPEIRGPHKTIDEFAEGMFLAWKKMLRRWEDFTGRKGEDWTGREAEERRGQLWRRLYHATFKRDSTPVFSHGDWERCNILMADDGRVVVIDWENAGWYPKFWDPCKAYSHQNHDDWDDHLLQIFGTEHDIEYTLWHTHLDCLQESLSKSPTAPIALGEGQQEKVKSVGGMGGN</sequence>